<evidence type="ECO:0000256" key="3">
    <source>
        <dbReference type="ARBA" id="ARBA00023082"/>
    </source>
</evidence>
<dbReference type="CDD" id="cd06171">
    <property type="entry name" value="Sigma70_r4"/>
    <property type="match status" value="1"/>
</dbReference>
<evidence type="ECO:0000259" key="5">
    <source>
        <dbReference type="Pfam" id="PF08281"/>
    </source>
</evidence>
<evidence type="ECO:0000256" key="4">
    <source>
        <dbReference type="ARBA" id="ARBA00023163"/>
    </source>
</evidence>
<dbReference type="InterPro" id="IPR013249">
    <property type="entry name" value="RNA_pol_sigma70_r4_t2"/>
</dbReference>
<dbReference type="InterPro" id="IPR013325">
    <property type="entry name" value="RNA_pol_sigma_r2"/>
</dbReference>
<evidence type="ECO:0000313" key="6">
    <source>
        <dbReference type="EMBL" id="ADX44300.1"/>
    </source>
</evidence>
<dbReference type="EMBL" id="CP002521">
    <property type="protein sequence ID" value="ADX44300.1"/>
    <property type="molecule type" value="Genomic_DNA"/>
</dbReference>
<dbReference type="GO" id="GO:0006352">
    <property type="term" value="P:DNA-templated transcription initiation"/>
    <property type="evidence" value="ECO:0007669"/>
    <property type="project" value="InterPro"/>
</dbReference>
<evidence type="ECO:0000313" key="7">
    <source>
        <dbReference type="Proteomes" id="UP000002482"/>
    </source>
</evidence>
<dbReference type="GO" id="GO:0016987">
    <property type="term" value="F:sigma factor activity"/>
    <property type="evidence" value="ECO:0007669"/>
    <property type="project" value="UniProtKB-KW"/>
</dbReference>
<dbReference type="GeneID" id="34235708"/>
<name>F0Q3Q8_PARA1</name>
<dbReference type="Gene3D" id="1.10.10.10">
    <property type="entry name" value="Winged helix-like DNA-binding domain superfamily/Winged helix DNA-binding domain"/>
    <property type="match status" value="1"/>
</dbReference>
<dbReference type="PANTHER" id="PTHR43133:SF63">
    <property type="entry name" value="RNA POLYMERASE SIGMA FACTOR FECI-RELATED"/>
    <property type="match status" value="1"/>
</dbReference>
<feature type="domain" description="RNA polymerase sigma factor 70 region 4 type 2" evidence="5">
    <location>
        <begin position="122"/>
        <end position="173"/>
    </location>
</feature>
<keyword evidence="3" id="KW-0731">Sigma factor</keyword>
<keyword evidence="2" id="KW-0805">Transcription regulation</keyword>
<dbReference type="InterPro" id="IPR014284">
    <property type="entry name" value="RNA_pol_sigma-70_dom"/>
</dbReference>
<organism evidence="6 7">
    <name type="scientific">Paracidovorax avenae (strain ATCC 19860 / DSM 7227 / CCUG 15838 / JCM 20985 / LMG 2117 / NCPPB 1011)</name>
    <name type="common">Acidovorax avenae</name>
    <dbReference type="NCBI Taxonomy" id="643561"/>
    <lineage>
        <taxon>Bacteria</taxon>
        <taxon>Pseudomonadati</taxon>
        <taxon>Pseudomonadota</taxon>
        <taxon>Betaproteobacteria</taxon>
        <taxon>Burkholderiales</taxon>
        <taxon>Comamonadaceae</taxon>
        <taxon>Paracidovorax</taxon>
    </lineage>
</organism>
<dbReference type="RefSeq" id="WP_013592885.1">
    <property type="nucleotide sequence ID" value="NC_015138.1"/>
</dbReference>
<reference evidence="6" key="1">
    <citation type="submission" date="2011-02" db="EMBL/GenBank/DDBJ databases">
        <title>Complete sequence of Acidovorax avenae subsp. avenae ATCC 19860.</title>
        <authorList>
            <consortium name="US DOE Joint Genome Institute"/>
            <person name="Lucas S."/>
            <person name="Copeland A."/>
            <person name="Lapidus A."/>
            <person name="Cheng J.-F."/>
            <person name="Goodwin L."/>
            <person name="Pitluck S."/>
            <person name="Chertkov O."/>
            <person name="Held B."/>
            <person name="Detter J.C."/>
            <person name="Han C."/>
            <person name="Tapia R."/>
            <person name="Land M."/>
            <person name="Hauser L."/>
            <person name="Kyrpides N."/>
            <person name="Ivanova N."/>
            <person name="Ovchinnikova G."/>
            <person name="Pagani I."/>
            <person name="Gordon S."/>
            <person name="Woyke T."/>
        </authorList>
    </citation>
    <scope>NUCLEOTIDE SEQUENCE</scope>
    <source>
        <strain evidence="6">ATCC 19860</strain>
    </source>
</reference>
<dbReference type="KEGG" id="aaa:Acav_0377"/>
<evidence type="ECO:0000256" key="1">
    <source>
        <dbReference type="ARBA" id="ARBA00010641"/>
    </source>
</evidence>
<gene>
    <name evidence="6" type="ordered locus">Acav_0377</name>
</gene>
<dbReference type="PANTHER" id="PTHR43133">
    <property type="entry name" value="RNA POLYMERASE ECF-TYPE SIGMA FACTO"/>
    <property type="match status" value="1"/>
</dbReference>
<evidence type="ECO:0000256" key="2">
    <source>
        <dbReference type="ARBA" id="ARBA00023015"/>
    </source>
</evidence>
<dbReference type="InterPro" id="IPR013324">
    <property type="entry name" value="RNA_pol_sigma_r3/r4-like"/>
</dbReference>
<sequence length="198" mass="21683">MTSIAADSRAIPGAAPLLAALVQHYEELVGALRQRFGEDCFPREILNEVCVRLLERPVPQHVENPVAFLRAVSRDLAIDRHRARARRPETVLEPELLETHASPAAPARLSPPELACAAQQCRRALLSAIADLPEACRDVFVMAKLYGLPQDEVAQRLGISRSMVARHLARALRGVQPVLQATCAGSTPDGDPRHRHGH</sequence>
<dbReference type="OrthoDB" id="192021at2"/>
<dbReference type="Proteomes" id="UP000002482">
    <property type="component" value="Chromosome"/>
</dbReference>
<keyword evidence="7" id="KW-1185">Reference proteome</keyword>
<dbReference type="Pfam" id="PF08281">
    <property type="entry name" value="Sigma70_r4_2"/>
    <property type="match status" value="1"/>
</dbReference>
<accession>F0Q3Q8</accession>
<dbReference type="Gene3D" id="1.10.1740.10">
    <property type="match status" value="1"/>
</dbReference>
<protein>
    <submittedName>
        <fullName evidence="6">RNA polymerase, sigma-24 subunit, ECF subfamily</fullName>
    </submittedName>
</protein>
<dbReference type="NCBIfam" id="TIGR02937">
    <property type="entry name" value="sigma70-ECF"/>
    <property type="match status" value="1"/>
</dbReference>
<dbReference type="SUPFAM" id="SSF88946">
    <property type="entry name" value="Sigma2 domain of RNA polymerase sigma factors"/>
    <property type="match status" value="1"/>
</dbReference>
<dbReference type="GO" id="GO:0003677">
    <property type="term" value="F:DNA binding"/>
    <property type="evidence" value="ECO:0007669"/>
    <property type="project" value="InterPro"/>
</dbReference>
<dbReference type="HOGENOM" id="CLU_047691_12_3_4"/>
<comment type="similarity">
    <text evidence="1">Belongs to the sigma-70 factor family. ECF subfamily.</text>
</comment>
<proteinExistence type="inferred from homology"/>
<keyword evidence="4" id="KW-0804">Transcription</keyword>
<dbReference type="InterPro" id="IPR036388">
    <property type="entry name" value="WH-like_DNA-bd_sf"/>
</dbReference>
<dbReference type="AlphaFoldDB" id="F0Q3Q8"/>
<dbReference type="InterPro" id="IPR039425">
    <property type="entry name" value="RNA_pol_sigma-70-like"/>
</dbReference>
<dbReference type="SUPFAM" id="SSF88659">
    <property type="entry name" value="Sigma3 and sigma4 domains of RNA polymerase sigma factors"/>
    <property type="match status" value="1"/>
</dbReference>